<dbReference type="FunFam" id="3.40.50.2000:FF:000089">
    <property type="entry name" value="Glycosyltransferase"/>
    <property type="match status" value="2"/>
</dbReference>
<evidence type="ECO:0000256" key="4">
    <source>
        <dbReference type="ARBA" id="ARBA00022679"/>
    </source>
</evidence>
<dbReference type="AlphaFoldDB" id="A0A835AQH3"/>
<dbReference type="PANTHER" id="PTHR48048">
    <property type="entry name" value="GLYCOSYLTRANSFERASE"/>
    <property type="match status" value="1"/>
</dbReference>
<dbReference type="InterPro" id="IPR050481">
    <property type="entry name" value="UDP-glycosyltransf_plant"/>
</dbReference>
<reference evidence="10" key="1">
    <citation type="submission" date="2020-07" db="EMBL/GenBank/DDBJ databases">
        <title>Genome sequence and genetic diversity analysis of an under-domesticated orphan crop, white fonio (Digitaria exilis).</title>
        <authorList>
            <person name="Bennetzen J.L."/>
            <person name="Chen S."/>
            <person name="Ma X."/>
            <person name="Wang X."/>
            <person name="Yssel A.E.J."/>
            <person name="Chaluvadi S.R."/>
            <person name="Johnson M."/>
            <person name="Gangashetty P."/>
            <person name="Hamidou F."/>
            <person name="Sanogo M.D."/>
            <person name="Zwaenepoel A."/>
            <person name="Wallace J."/>
            <person name="Van De Peer Y."/>
            <person name="Van Deynze A."/>
        </authorList>
    </citation>
    <scope>NUCLEOTIDE SEQUENCE</scope>
    <source>
        <tissue evidence="10">Leaves</tissue>
    </source>
</reference>
<comment type="function">
    <text evidence="7">UDP-glycosyltransferase which uses UDP-galactose and malvidin as substrates to catalyze the biosynthesis of malvidin 3-O-galactoside, an anthocyanin conferring purple pigmentation.</text>
</comment>
<dbReference type="InterPro" id="IPR002213">
    <property type="entry name" value="UDP_glucos_trans"/>
</dbReference>
<evidence type="ECO:0000256" key="7">
    <source>
        <dbReference type="ARBA" id="ARBA00058579"/>
    </source>
</evidence>
<protein>
    <recommendedName>
        <fullName evidence="8">Malvidin galactosylase UGT88C3</fullName>
    </recommendedName>
    <alternativeName>
        <fullName evidence="9">UDP-glycosyltransferase 88C3</fullName>
    </alternativeName>
</protein>
<dbReference type="PROSITE" id="PS00375">
    <property type="entry name" value="UDPGT"/>
    <property type="match status" value="1"/>
</dbReference>
<comment type="subcellular location">
    <subcellularLocation>
        <location evidence="1">Nucleus</location>
    </subcellularLocation>
</comment>
<evidence type="ECO:0000313" key="10">
    <source>
        <dbReference type="EMBL" id="KAF8669517.1"/>
    </source>
</evidence>
<dbReference type="FunFam" id="3.40.50.2000:FF:000086">
    <property type="entry name" value="Glycosyltransferase"/>
    <property type="match status" value="1"/>
</dbReference>
<organism evidence="10 11">
    <name type="scientific">Digitaria exilis</name>
    <dbReference type="NCBI Taxonomy" id="1010633"/>
    <lineage>
        <taxon>Eukaryota</taxon>
        <taxon>Viridiplantae</taxon>
        <taxon>Streptophyta</taxon>
        <taxon>Embryophyta</taxon>
        <taxon>Tracheophyta</taxon>
        <taxon>Spermatophyta</taxon>
        <taxon>Magnoliopsida</taxon>
        <taxon>Liliopsida</taxon>
        <taxon>Poales</taxon>
        <taxon>Poaceae</taxon>
        <taxon>PACMAD clade</taxon>
        <taxon>Panicoideae</taxon>
        <taxon>Panicodae</taxon>
        <taxon>Paniceae</taxon>
        <taxon>Anthephorinae</taxon>
        <taxon>Digitaria</taxon>
    </lineage>
</organism>
<name>A0A835AQH3_9POAL</name>
<comment type="similarity">
    <text evidence="3">Belongs to the UDP-glycosyltransferase family.</text>
</comment>
<comment type="pathway">
    <text evidence="2">Pigment biosynthesis; anthocyanin biosynthesis.</text>
</comment>
<dbReference type="Proteomes" id="UP000636709">
    <property type="component" value="Unassembled WGS sequence"/>
</dbReference>
<keyword evidence="11" id="KW-1185">Reference proteome</keyword>
<evidence type="ECO:0000256" key="2">
    <source>
        <dbReference type="ARBA" id="ARBA00004935"/>
    </source>
</evidence>
<dbReference type="FunFam" id="3.40.50.2000:FF:000056">
    <property type="entry name" value="Glycosyltransferase"/>
    <property type="match status" value="1"/>
</dbReference>
<proteinExistence type="inferred from homology"/>
<accession>A0A835AQH3</accession>
<evidence type="ECO:0000256" key="3">
    <source>
        <dbReference type="ARBA" id="ARBA00009995"/>
    </source>
</evidence>
<evidence type="ECO:0000256" key="9">
    <source>
        <dbReference type="ARBA" id="ARBA00080193"/>
    </source>
</evidence>
<dbReference type="Pfam" id="PF00201">
    <property type="entry name" value="UDPGT"/>
    <property type="match status" value="2"/>
</dbReference>
<dbReference type="EMBL" id="JACEFO010002270">
    <property type="protein sequence ID" value="KAF8669517.1"/>
    <property type="molecule type" value="Genomic_DNA"/>
</dbReference>
<dbReference type="SUPFAM" id="SSF53756">
    <property type="entry name" value="UDP-Glycosyltransferase/glycogen phosphorylase"/>
    <property type="match status" value="2"/>
</dbReference>
<comment type="catalytic activity">
    <reaction evidence="6">
        <text>malvidin + UDP-alpha-D-galactose = malvidin 3-O-beta-D-galactoside + UDP + H(+)</text>
        <dbReference type="Rhea" id="RHEA:74131"/>
        <dbReference type="ChEBI" id="CHEBI:15378"/>
        <dbReference type="ChEBI" id="CHEBI:58223"/>
        <dbReference type="ChEBI" id="CHEBI:66914"/>
        <dbReference type="ChEBI" id="CHEBI:144781"/>
        <dbReference type="ChEBI" id="CHEBI:193100"/>
    </reaction>
    <physiologicalReaction direction="left-to-right" evidence="6">
        <dbReference type="Rhea" id="RHEA:74132"/>
    </physiologicalReaction>
</comment>
<dbReference type="GO" id="GO:0005634">
    <property type="term" value="C:nucleus"/>
    <property type="evidence" value="ECO:0007669"/>
    <property type="project" value="UniProtKB-SubCell"/>
</dbReference>
<evidence type="ECO:0000313" key="11">
    <source>
        <dbReference type="Proteomes" id="UP000636709"/>
    </source>
</evidence>
<dbReference type="PANTHER" id="PTHR48048:SF79">
    <property type="entry name" value="ANTHOCYANIDIN 3-O-GLUCOSYLTRANSFERASE"/>
    <property type="match status" value="1"/>
</dbReference>
<dbReference type="GO" id="GO:0035251">
    <property type="term" value="F:UDP-glucosyltransferase activity"/>
    <property type="evidence" value="ECO:0007669"/>
    <property type="project" value="InterPro"/>
</dbReference>
<evidence type="ECO:0000256" key="8">
    <source>
        <dbReference type="ARBA" id="ARBA00069714"/>
    </source>
</evidence>
<dbReference type="CDD" id="cd03784">
    <property type="entry name" value="GT1_Gtf-like"/>
    <property type="match status" value="2"/>
</dbReference>
<keyword evidence="4" id="KW-0808">Transferase</keyword>
<gene>
    <name evidence="10" type="ORF">HU200_051320</name>
</gene>
<comment type="caution">
    <text evidence="10">The sequence shown here is derived from an EMBL/GenBank/DDBJ whole genome shotgun (WGS) entry which is preliminary data.</text>
</comment>
<dbReference type="InterPro" id="IPR035595">
    <property type="entry name" value="UDP_glycos_trans_CS"/>
</dbReference>
<sequence>MATPTIVLVPVWGIGHFVPMLEAGKRMLARSPRPLTITVLVMPEPAEAKRASEIADHIRQEEASGLAAIRFLHLPAVDPPTDHTGIEEFISRYVQRYAPHVRSAIAGLTCPVAGVVVDIFCTTLFDAAAHELGVPAYVYLITSAAMCALLLRSPSLDAEVPVEFEFEEDVDVPGLPPVPASCLPTGLENRKIPTYKWFVYNGRRYTEARGVILNTVAELEPRVLAAIADGRCTRGTRAPPVYTIGPVIPFITPSGDGEKAHECVRWLDTQPRGSVVFLCFGGQGSFAAPQAHEIAHGLERSGHRFLWVLRGKPEPGTKLPRDGNLDELLPVGFLEKTKGRGMVWPSRAPQKEILAHAAVGGFVTHAGWNSVLESLWHGVPMVPWPLGAEQHYNAFTLVAAMGVAVPLEVDRKRGNSVEAAELERAVKALMDDGGEHAGKVRERAVEMKAACRKAVEEGGSSNLALQRLCDRRKRNPYSMIDRSMASATIVFVPCWESGHFMSMVTAGTRMLDASDGALSLTVLVMRAPTAAKASEVDGHVRREAASGLAISFLNLPAVEPPTDYAASEEFNFRYIQRHAPHVEEAIAGLASPVAAVVVDLFCTTLLDVAGELAVPRYVYFASTAAFLALMLRLPVLREHLTANEKTGGTVDIPGLPPVPMSNMPKCLTGSKIGNYEWFEHYGRRFMDASDGIIINSSVELEGEVLAAITDGRCVPGRPAPTIHSIGPVLWFAAAREQPQPHVCVQWLDTQPPGSVVFLCFGSKGFVDTAQVAEVAAGLERSGHRFLWVLRGPPVAGSSLPTDADVDAMLPGGFVARTRGRGLVWPAWAPQKEVLAHRAVGGFVTHCGWNSTLESLWFGVPMVTWPLYGEQHLNAFEIVRVMGVAVQLKDDMDGGKAEPFVEAAELERAVRGVMGGTEEGRKAREKAAEMKAACREAVAEGGSSYIALRRLVSEISPSGGGAPLSP</sequence>
<evidence type="ECO:0000256" key="5">
    <source>
        <dbReference type="ARBA" id="ARBA00023242"/>
    </source>
</evidence>
<keyword evidence="5" id="KW-0539">Nucleus</keyword>
<dbReference type="OrthoDB" id="5835829at2759"/>
<dbReference type="Gene3D" id="3.40.50.2000">
    <property type="entry name" value="Glycogen Phosphorylase B"/>
    <property type="match status" value="4"/>
</dbReference>
<evidence type="ECO:0000256" key="1">
    <source>
        <dbReference type="ARBA" id="ARBA00004123"/>
    </source>
</evidence>
<evidence type="ECO:0000256" key="6">
    <source>
        <dbReference type="ARBA" id="ARBA00052232"/>
    </source>
</evidence>